<evidence type="ECO:0008006" key="3">
    <source>
        <dbReference type="Google" id="ProtNLM"/>
    </source>
</evidence>
<sequence>MANPTNPKEEAAQHFNPVDHITSRIHEMKQTSEYGARLSFEWWRLLNQNLKNCQYPVVHPKGQETFSLYITFSTGLFECALSIDGVTSFIKENGIKPVKYSPTDIISAVDQGNINQDPNLIKPNHKNPVMVLQSYYFTENKPYCINGNHRIHEAFLKNDHGIDVYLLEDLVFPNLFHNTICKAIYFLEIDYNNVMTDKRHYLQDDNDAIVYRLN</sequence>
<accession>A0ABT9VFC9</accession>
<gene>
    <name evidence="1" type="ORF">J2S77_001588</name>
</gene>
<organism evidence="1 2">
    <name type="scientific">Alkalibacillus salilacus</name>
    <dbReference type="NCBI Taxonomy" id="284582"/>
    <lineage>
        <taxon>Bacteria</taxon>
        <taxon>Bacillati</taxon>
        <taxon>Bacillota</taxon>
        <taxon>Bacilli</taxon>
        <taxon>Bacillales</taxon>
        <taxon>Bacillaceae</taxon>
        <taxon>Alkalibacillus</taxon>
    </lineage>
</organism>
<dbReference type="EMBL" id="JAUSTQ010000005">
    <property type="protein sequence ID" value="MDQ0159604.1"/>
    <property type="molecule type" value="Genomic_DNA"/>
</dbReference>
<reference evidence="1 2" key="1">
    <citation type="submission" date="2023-07" db="EMBL/GenBank/DDBJ databases">
        <title>Genomic Encyclopedia of Type Strains, Phase IV (KMG-IV): sequencing the most valuable type-strain genomes for metagenomic binning, comparative biology and taxonomic classification.</title>
        <authorList>
            <person name="Goeker M."/>
        </authorList>
    </citation>
    <scope>NUCLEOTIDE SEQUENCE [LARGE SCALE GENOMIC DNA]</scope>
    <source>
        <strain evidence="1 2">DSM 16460</strain>
    </source>
</reference>
<dbReference type="Proteomes" id="UP001224359">
    <property type="component" value="Unassembled WGS sequence"/>
</dbReference>
<evidence type="ECO:0000313" key="2">
    <source>
        <dbReference type="Proteomes" id="UP001224359"/>
    </source>
</evidence>
<evidence type="ECO:0000313" key="1">
    <source>
        <dbReference type="EMBL" id="MDQ0159604.1"/>
    </source>
</evidence>
<name>A0ABT9VFC9_9BACI</name>
<keyword evidence="2" id="KW-1185">Reference proteome</keyword>
<comment type="caution">
    <text evidence="1">The sequence shown here is derived from an EMBL/GenBank/DDBJ whole genome shotgun (WGS) entry which is preliminary data.</text>
</comment>
<proteinExistence type="predicted"/>
<dbReference type="RefSeq" id="WP_306976212.1">
    <property type="nucleotide sequence ID" value="NZ_JAUSTQ010000005.1"/>
</dbReference>
<protein>
    <recommendedName>
        <fullName evidence="3">ParB/Sulfiredoxin domain-containing protein</fullName>
    </recommendedName>
</protein>